<evidence type="ECO:0000313" key="3">
    <source>
        <dbReference type="Proteomes" id="UP001153269"/>
    </source>
</evidence>
<organism evidence="2 3">
    <name type="scientific">Pleuronectes platessa</name>
    <name type="common">European plaice</name>
    <dbReference type="NCBI Taxonomy" id="8262"/>
    <lineage>
        <taxon>Eukaryota</taxon>
        <taxon>Metazoa</taxon>
        <taxon>Chordata</taxon>
        <taxon>Craniata</taxon>
        <taxon>Vertebrata</taxon>
        <taxon>Euteleostomi</taxon>
        <taxon>Actinopterygii</taxon>
        <taxon>Neopterygii</taxon>
        <taxon>Teleostei</taxon>
        <taxon>Neoteleostei</taxon>
        <taxon>Acanthomorphata</taxon>
        <taxon>Carangaria</taxon>
        <taxon>Pleuronectiformes</taxon>
        <taxon>Pleuronectoidei</taxon>
        <taxon>Pleuronectidae</taxon>
        <taxon>Pleuronectes</taxon>
    </lineage>
</organism>
<keyword evidence="3" id="KW-1185">Reference proteome</keyword>
<evidence type="ECO:0000256" key="1">
    <source>
        <dbReference type="SAM" id="MobiDB-lite"/>
    </source>
</evidence>
<dbReference type="Proteomes" id="UP001153269">
    <property type="component" value="Unassembled WGS sequence"/>
</dbReference>
<feature type="compositionally biased region" description="Polar residues" evidence="1">
    <location>
        <begin position="30"/>
        <end position="41"/>
    </location>
</feature>
<gene>
    <name evidence="2" type="ORF">PLEPLA_LOCUS32441</name>
</gene>
<proteinExistence type="predicted"/>
<reference evidence="2" key="1">
    <citation type="submission" date="2020-03" db="EMBL/GenBank/DDBJ databases">
        <authorList>
            <person name="Weist P."/>
        </authorList>
    </citation>
    <scope>NUCLEOTIDE SEQUENCE</scope>
</reference>
<comment type="caution">
    <text evidence="2">The sequence shown here is derived from an EMBL/GenBank/DDBJ whole genome shotgun (WGS) entry which is preliminary data.</text>
</comment>
<sequence>MTWRPTTQPPAATAVPINFISRQPHSADNILKGSSGTSCQGGETLRSDDKAAHKQGSRFWLICSHFAKKPALHKVTFKPSPTTSSRLIPANDPLQPCPHIPVVRYPIKSSHAENLWHNQVPQCLAVWAKLSGQGQRSSRRAQQTLQQEDDLITTLWIHKNKKNINKSDLETSERLGAFSALL</sequence>
<protein>
    <submittedName>
        <fullName evidence="2">Uncharacterized protein</fullName>
    </submittedName>
</protein>
<dbReference type="AlphaFoldDB" id="A0A9N7V8B2"/>
<evidence type="ECO:0000313" key="2">
    <source>
        <dbReference type="EMBL" id="CAB1444723.1"/>
    </source>
</evidence>
<dbReference type="EMBL" id="CADEAL010003435">
    <property type="protein sequence ID" value="CAB1444723.1"/>
    <property type="molecule type" value="Genomic_DNA"/>
</dbReference>
<name>A0A9N7V8B2_PLEPL</name>
<feature type="region of interest" description="Disordered" evidence="1">
    <location>
        <begin position="30"/>
        <end position="50"/>
    </location>
</feature>
<accession>A0A9N7V8B2</accession>